<dbReference type="OrthoDB" id="5419315at2759"/>
<evidence type="ECO:0000256" key="5">
    <source>
        <dbReference type="ARBA" id="ARBA00022898"/>
    </source>
</evidence>
<comment type="caution">
    <text evidence="6">The sequence shown here is derived from an EMBL/GenBank/DDBJ whole genome shotgun (WGS) entry which is preliminary data.</text>
</comment>
<dbReference type="Gene3D" id="3.90.1150.10">
    <property type="entry name" value="Aspartate Aminotransferase, domain 1"/>
    <property type="match status" value="1"/>
</dbReference>
<dbReference type="EMBL" id="ASPP01020340">
    <property type="protein sequence ID" value="ETO13884.1"/>
    <property type="molecule type" value="Genomic_DNA"/>
</dbReference>
<dbReference type="GO" id="GO:0042802">
    <property type="term" value="F:identical protein binding"/>
    <property type="evidence" value="ECO:0007669"/>
    <property type="project" value="TreeGrafter"/>
</dbReference>
<evidence type="ECO:0000256" key="2">
    <source>
        <dbReference type="ARBA" id="ARBA00008954"/>
    </source>
</evidence>
<protein>
    <submittedName>
        <fullName evidence="6">4-aminobutyrate aminotransferase</fullName>
    </submittedName>
</protein>
<dbReference type="SUPFAM" id="SSF53383">
    <property type="entry name" value="PLP-dependent transferases"/>
    <property type="match status" value="1"/>
</dbReference>
<name>X6MJ74_RETFI</name>
<gene>
    <name evidence="6" type="ORF">RFI_23486</name>
</gene>
<keyword evidence="7" id="KW-1185">Reference proteome</keyword>
<dbReference type="PANTHER" id="PTHR11986">
    <property type="entry name" value="AMINOTRANSFERASE CLASS III"/>
    <property type="match status" value="1"/>
</dbReference>
<dbReference type="GO" id="GO:0008483">
    <property type="term" value="F:transaminase activity"/>
    <property type="evidence" value="ECO:0007669"/>
    <property type="project" value="UniProtKB-KW"/>
</dbReference>
<organism evidence="6 7">
    <name type="scientific">Reticulomyxa filosa</name>
    <dbReference type="NCBI Taxonomy" id="46433"/>
    <lineage>
        <taxon>Eukaryota</taxon>
        <taxon>Sar</taxon>
        <taxon>Rhizaria</taxon>
        <taxon>Retaria</taxon>
        <taxon>Foraminifera</taxon>
        <taxon>Monothalamids</taxon>
        <taxon>Reticulomyxidae</taxon>
        <taxon>Reticulomyxa</taxon>
    </lineage>
</organism>
<evidence type="ECO:0000256" key="4">
    <source>
        <dbReference type="ARBA" id="ARBA00022679"/>
    </source>
</evidence>
<evidence type="ECO:0000313" key="7">
    <source>
        <dbReference type="Proteomes" id="UP000023152"/>
    </source>
</evidence>
<keyword evidence="4 6" id="KW-0808">Transferase</keyword>
<dbReference type="InterPro" id="IPR015422">
    <property type="entry name" value="PyrdxlP-dep_Trfase_small"/>
</dbReference>
<keyword evidence="3 6" id="KW-0032">Aminotransferase</keyword>
<dbReference type="InterPro" id="IPR005814">
    <property type="entry name" value="Aminotrans_3"/>
</dbReference>
<dbReference type="AlphaFoldDB" id="X6MJ74"/>
<evidence type="ECO:0000256" key="1">
    <source>
        <dbReference type="ARBA" id="ARBA00001933"/>
    </source>
</evidence>
<dbReference type="GO" id="GO:0030170">
    <property type="term" value="F:pyridoxal phosphate binding"/>
    <property type="evidence" value="ECO:0007669"/>
    <property type="project" value="InterPro"/>
</dbReference>
<dbReference type="Gene3D" id="3.40.640.10">
    <property type="entry name" value="Type I PLP-dependent aspartate aminotransferase-like (Major domain)"/>
    <property type="match status" value="1"/>
</dbReference>
<dbReference type="PANTHER" id="PTHR11986:SF79">
    <property type="entry name" value="ACETYLORNITHINE AMINOTRANSFERASE, MITOCHONDRIAL"/>
    <property type="match status" value="1"/>
</dbReference>
<dbReference type="Proteomes" id="UP000023152">
    <property type="component" value="Unassembled WGS sequence"/>
</dbReference>
<dbReference type="InterPro" id="IPR050103">
    <property type="entry name" value="Class-III_PLP-dep_AT"/>
</dbReference>
<dbReference type="InterPro" id="IPR015424">
    <property type="entry name" value="PyrdxlP-dep_Trfase"/>
</dbReference>
<evidence type="ECO:0000313" key="6">
    <source>
        <dbReference type="EMBL" id="ETO13884.1"/>
    </source>
</evidence>
<proteinExistence type="inferred from homology"/>
<keyword evidence="5" id="KW-0663">Pyridoxal phosphate</keyword>
<dbReference type="InterPro" id="IPR015421">
    <property type="entry name" value="PyrdxlP-dep_Trfase_major"/>
</dbReference>
<reference evidence="6 7" key="1">
    <citation type="journal article" date="2013" name="Curr. Biol.">
        <title>The Genome of the Foraminiferan Reticulomyxa filosa.</title>
        <authorList>
            <person name="Glockner G."/>
            <person name="Hulsmann N."/>
            <person name="Schleicher M."/>
            <person name="Noegel A.A."/>
            <person name="Eichinger L."/>
            <person name="Gallinger C."/>
            <person name="Pawlowski J."/>
            <person name="Sierra R."/>
            <person name="Euteneuer U."/>
            <person name="Pillet L."/>
            <person name="Moustafa A."/>
            <person name="Platzer M."/>
            <person name="Groth M."/>
            <person name="Szafranski K."/>
            <person name="Schliwa M."/>
        </authorList>
    </citation>
    <scope>NUCLEOTIDE SEQUENCE [LARGE SCALE GENOMIC DNA]</scope>
</reference>
<dbReference type="Pfam" id="PF00202">
    <property type="entry name" value="Aminotran_3"/>
    <property type="match status" value="1"/>
</dbReference>
<comment type="cofactor">
    <cofactor evidence="1">
        <name>pyridoxal 5'-phosphate</name>
        <dbReference type="ChEBI" id="CHEBI:597326"/>
    </cofactor>
</comment>
<evidence type="ECO:0000256" key="3">
    <source>
        <dbReference type="ARBA" id="ARBA00022576"/>
    </source>
</evidence>
<sequence length="242" mass="27207">MEKEGDVAAVIAEPIRWGGYIPPKEYWRRIRQICDEFGALLIFDEIPFSLGRTGHGLFACNFYHESSNDDGISPDVLVLGKGLGGGILPLSAVIMRSEFNDAIKDIALGHYTHEKNPLLCRAGLATLEFIQTHNLVAHSKTLGDWTLRQCTTQLSEKYRSIIYDIRGIGLFVCIELRDQHTGDKLSDLTDRVMYECLTRGLSFKVTNGNVIVLCPPLIVTQEQMQQAIDIIDQSIDKCWQNH</sequence>
<accession>X6MJ74</accession>
<dbReference type="OMA" id="HDECEAT"/>
<comment type="similarity">
    <text evidence="2">Belongs to the class-III pyridoxal-phosphate-dependent aminotransferase family.</text>
</comment>